<evidence type="ECO:0000259" key="5">
    <source>
        <dbReference type="Pfam" id="PF00496"/>
    </source>
</evidence>
<dbReference type="PANTHER" id="PTHR30290">
    <property type="entry name" value="PERIPLASMIC BINDING COMPONENT OF ABC TRANSPORTER"/>
    <property type="match status" value="1"/>
</dbReference>
<dbReference type="Gene3D" id="3.90.76.10">
    <property type="entry name" value="Dipeptide-binding Protein, Domain 1"/>
    <property type="match status" value="1"/>
</dbReference>
<proteinExistence type="inferred from homology"/>
<evidence type="ECO:0000256" key="1">
    <source>
        <dbReference type="ARBA" id="ARBA00005695"/>
    </source>
</evidence>
<dbReference type="Gene3D" id="3.40.190.10">
    <property type="entry name" value="Periplasmic binding protein-like II"/>
    <property type="match status" value="1"/>
</dbReference>
<evidence type="ECO:0000313" key="7">
    <source>
        <dbReference type="Proteomes" id="UP000637359"/>
    </source>
</evidence>
<dbReference type="PIRSF" id="PIRSF002741">
    <property type="entry name" value="MppA"/>
    <property type="match status" value="1"/>
</dbReference>
<dbReference type="InterPro" id="IPR039424">
    <property type="entry name" value="SBP_5"/>
</dbReference>
<dbReference type="Pfam" id="PF00496">
    <property type="entry name" value="SBP_bac_5"/>
    <property type="match status" value="1"/>
</dbReference>
<dbReference type="Gene3D" id="3.10.105.10">
    <property type="entry name" value="Dipeptide-binding Protein, Domain 3"/>
    <property type="match status" value="1"/>
</dbReference>
<name>A0A923L2T0_9BACI</name>
<accession>A0A923L2T0</accession>
<dbReference type="GO" id="GO:0015833">
    <property type="term" value="P:peptide transport"/>
    <property type="evidence" value="ECO:0007669"/>
    <property type="project" value="TreeGrafter"/>
</dbReference>
<sequence length="568" mass="62931">MLIGGIYVKFKQSLFITLFLAFLLLLAACSGGNEPEETDNPADTDSTETDDKENDTEEAAAGGGDQVLIFARGGDSESLDPGSTTDGESSRVTKQVLEGLLDFDKESFEVVPSLAHDWEVSEDGLTYTFYLEEGVTFHDGTEFNAEAVKVNFERWSDPDHDYSFSDDGYVYSMYGTMFGGYKGDEGHVIKEINVINDHEIEFVLNRPLGFFLQNMAMSYFAITSPAALEEFGSRINENPVGTGPFKFVSWSKDDSIVLEKFEDYRVEGQPKLDRVVFTVIPDNAARLIALRSGEIDIMDGLNPDDAAGVETDENLILHERAENNFGYVGFNVEKEPFTNKTLRQAISYAIDRQAIADALYAGYAVPAKNPLPPSYMGYNDELEGYPYDVDKAKELLAEAGYADGLEIELWTMPVARPYMPDPETVAVIIQSNLADIGITAKIVREEWAPYLEKTMNGEHQMYMLGWSGTNGDPDYFLSSLLHGSNVGTSNREFYANPEVDKLLDAAKVAIDQDERAELYKQAQALIAEDAPMVPLVHSRPVLATTSQVKNYVPHPSTSESLAEVEIEN</sequence>
<keyword evidence="2" id="KW-0813">Transport</keyword>
<dbReference type="SUPFAM" id="SSF53850">
    <property type="entry name" value="Periplasmic binding protein-like II"/>
    <property type="match status" value="1"/>
</dbReference>
<comment type="similarity">
    <text evidence="1">Belongs to the bacterial solute-binding protein 5 family.</text>
</comment>
<dbReference type="GO" id="GO:1904680">
    <property type="term" value="F:peptide transmembrane transporter activity"/>
    <property type="evidence" value="ECO:0007669"/>
    <property type="project" value="TreeGrafter"/>
</dbReference>
<dbReference type="GO" id="GO:0042597">
    <property type="term" value="C:periplasmic space"/>
    <property type="evidence" value="ECO:0007669"/>
    <property type="project" value="UniProtKB-ARBA"/>
</dbReference>
<feature type="compositionally biased region" description="Acidic residues" evidence="4">
    <location>
        <begin position="34"/>
        <end position="58"/>
    </location>
</feature>
<dbReference type="CDD" id="cd08493">
    <property type="entry name" value="PBP2_DppA_like"/>
    <property type="match status" value="1"/>
</dbReference>
<evidence type="ECO:0000256" key="2">
    <source>
        <dbReference type="ARBA" id="ARBA00022448"/>
    </source>
</evidence>
<evidence type="ECO:0000313" key="6">
    <source>
        <dbReference type="EMBL" id="MBC5635415.1"/>
    </source>
</evidence>
<dbReference type="GO" id="GO:0043190">
    <property type="term" value="C:ATP-binding cassette (ABC) transporter complex"/>
    <property type="evidence" value="ECO:0007669"/>
    <property type="project" value="InterPro"/>
</dbReference>
<gene>
    <name evidence="6" type="ORF">H8S33_01130</name>
</gene>
<dbReference type="AlphaFoldDB" id="A0A923L2T0"/>
<dbReference type="EMBL" id="JACOOL010000001">
    <property type="protein sequence ID" value="MBC5635415.1"/>
    <property type="molecule type" value="Genomic_DNA"/>
</dbReference>
<feature type="domain" description="Solute-binding protein family 5" evidence="5">
    <location>
        <begin position="109"/>
        <end position="486"/>
    </location>
</feature>
<evidence type="ECO:0000256" key="4">
    <source>
        <dbReference type="SAM" id="MobiDB-lite"/>
    </source>
</evidence>
<keyword evidence="3" id="KW-0732">Signal</keyword>
<dbReference type="Proteomes" id="UP000637359">
    <property type="component" value="Unassembled WGS sequence"/>
</dbReference>
<dbReference type="InterPro" id="IPR000914">
    <property type="entry name" value="SBP_5_dom"/>
</dbReference>
<keyword evidence="7" id="KW-1185">Reference proteome</keyword>
<feature type="region of interest" description="Disordered" evidence="4">
    <location>
        <begin position="33"/>
        <end position="66"/>
    </location>
</feature>
<comment type="caution">
    <text evidence="6">The sequence shown here is derived from an EMBL/GenBank/DDBJ whole genome shotgun (WGS) entry which is preliminary data.</text>
</comment>
<dbReference type="InterPro" id="IPR030678">
    <property type="entry name" value="Peptide/Ni-bd"/>
</dbReference>
<protein>
    <submittedName>
        <fullName evidence="6">ABC transporter substrate-binding protein</fullName>
    </submittedName>
</protein>
<reference evidence="6" key="1">
    <citation type="submission" date="2020-08" db="EMBL/GenBank/DDBJ databases">
        <title>Genome public.</title>
        <authorList>
            <person name="Liu C."/>
            <person name="Sun Q."/>
        </authorList>
    </citation>
    <scope>NUCLEOTIDE SEQUENCE</scope>
    <source>
        <strain evidence="6">BX22</strain>
    </source>
</reference>
<evidence type="ECO:0000256" key="3">
    <source>
        <dbReference type="ARBA" id="ARBA00022729"/>
    </source>
</evidence>
<organism evidence="6 7">
    <name type="scientific">Ornithinibacillus hominis</name>
    <dbReference type="NCBI Taxonomy" id="2763055"/>
    <lineage>
        <taxon>Bacteria</taxon>
        <taxon>Bacillati</taxon>
        <taxon>Bacillota</taxon>
        <taxon>Bacilli</taxon>
        <taxon>Bacillales</taxon>
        <taxon>Bacillaceae</taxon>
        <taxon>Ornithinibacillus</taxon>
    </lineage>
</organism>
<dbReference type="PANTHER" id="PTHR30290:SF9">
    <property type="entry name" value="OLIGOPEPTIDE-BINDING PROTEIN APPA"/>
    <property type="match status" value="1"/>
</dbReference>